<keyword evidence="2" id="KW-1133">Transmembrane helix</keyword>
<keyword evidence="4" id="KW-1185">Reference proteome</keyword>
<dbReference type="Proteomes" id="UP000186336">
    <property type="component" value="Chromosome"/>
</dbReference>
<dbReference type="RefSeq" id="WP_076626122.1">
    <property type="nucleotide sequence ID" value="NZ_CP019312.1"/>
</dbReference>
<keyword evidence="2" id="KW-0472">Membrane</keyword>
<name>A0A1P8MQG6_9RHOB</name>
<keyword evidence="2" id="KW-0812">Transmembrane</keyword>
<protein>
    <submittedName>
        <fullName evidence="3">Uncharacterized protein</fullName>
    </submittedName>
</protein>
<proteinExistence type="predicted"/>
<feature type="region of interest" description="Disordered" evidence="1">
    <location>
        <begin position="44"/>
        <end position="65"/>
    </location>
</feature>
<gene>
    <name evidence="3" type="ORF">BWR18_00270</name>
</gene>
<evidence type="ECO:0000313" key="3">
    <source>
        <dbReference type="EMBL" id="APX10308.1"/>
    </source>
</evidence>
<dbReference type="EMBL" id="CP019312">
    <property type="protein sequence ID" value="APX10308.1"/>
    <property type="molecule type" value="Genomic_DNA"/>
</dbReference>
<organism evidence="3 4">
    <name type="scientific">Tateyamaria omphalii</name>
    <dbReference type="NCBI Taxonomy" id="299262"/>
    <lineage>
        <taxon>Bacteria</taxon>
        <taxon>Pseudomonadati</taxon>
        <taxon>Pseudomonadota</taxon>
        <taxon>Alphaproteobacteria</taxon>
        <taxon>Rhodobacterales</taxon>
        <taxon>Roseobacteraceae</taxon>
        <taxon>Tateyamaria</taxon>
    </lineage>
</organism>
<reference evidence="3 4" key="1">
    <citation type="submission" date="2017-01" db="EMBL/GenBank/DDBJ databases">
        <title>Complete genome of Tateyamaria omphalii DOK1-4 isolated from seawater in Dokdo.</title>
        <authorList>
            <person name="Kim J.H."/>
            <person name="Chi W.-J."/>
        </authorList>
    </citation>
    <scope>NUCLEOTIDE SEQUENCE [LARGE SCALE GENOMIC DNA]</scope>
    <source>
        <strain evidence="3 4">DOK1-4</strain>
    </source>
</reference>
<sequence>MSEPNQLFAYCMIGMIIVLVVLREVAASCLPASHWLNQILHRDNGSSGGGGDGGFWDCDGGDGGD</sequence>
<evidence type="ECO:0000256" key="1">
    <source>
        <dbReference type="SAM" id="MobiDB-lite"/>
    </source>
</evidence>
<feature type="transmembrane region" description="Helical" evidence="2">
    <location>
        <begin position="7"/>
        <end position="26"/>
    </location>
</feature>
<evidence type="ECO:0000256" key="2">
    <source>
        <dbReference type="SAM" id="Phobius"/>
    </source>
</evidence>
<evidence type="ECO:0000313" key="4">
    <source>
        <dbReference type="Proteomes" id="UP000186336"/>
    </source>
</evidence>
<dbReference type="AlphaFoldDB" id="A0A1P8MQG6"/>
<dbReference type="STRING" id="299262.BWR18_00270"/>
<accession>A0A1P8MQG6</accession>
<dbReference type="KEGG" id="tom:BWR18_00270"/>